<keyword evidence="1" id="KW-0812">Transmembrane</keyword>
<proteinExistence type="predicted"/>
<gene>
    <name evidence="2" type="ORF">SAMN05216167_11916</name>
</gene>
<dbReference type="STRING" id="662367.SAMN05216167_11916"/>
<evidence type="ECO:0000313" key="3">
    <source>
        <dbReference type="Proteomes" id="UP000198598"/>
    </source>
</evidence>
<evidence type="ECO:0000313" key="2">
    <source>
        <dbReference type="EMBL" id="SFE75816.1"/>
    </source>
</evidence>
<dbReference type="EMBL" id="FOLQ01000019">
    <property type="protein sequence ID" value="SFE75816.1"/>
    <property type="molecule type" value="Genomic_DNA"/>
</dbReference>
<evidence type="ECO:0000256" key="1">
    <source>
        <dbReference type="SAM" id="Phobius"/>
    </source>
</evidence>
<keyword evidence="1" id="KW-1133">Transmembrane helix</keyword>
<dbReference type="AlphaFoldDB" id="A0A1I2D5K9"/>
<dbReference type="Proteomes" id="UP000198598">
    <property type="component" value="Unassembled WGS sequence"/>
</dbReference>
<reference evidence="2 3" key="1">
    <citation type="submission" date="2016-10" db="EMBL/GenBank/DDBJ databases">
        <authorList>
            <person name="de Groot N.N."/>
        </authorList>
    </citation>
    <scope>NUCLEOTIDE SEQUENCE [LARGE SCALE GENOMIC DNA]</scope>
    <source>
        <strain evidence="2 3">DSM 26130</strain>
    </source>
</reference>
<keyword evidence="3" id="KW-1185">Reference proteome</keyword>
<dbReference type="RefSeq" id="WP_262507717.1">
    <property type="nucleotide sequence ID" value="NZ_FOLQ01000019.1"/>
</dbReference>
<sequence length="43" mass="5084">MENQDDPENRHNDTLLGLILRIVGFGISLAALYWFMLTYMVRR</sequence>
<feature type="transmembrane region" description="Helical" evidence="1">
    <location>
        <begin position="15"/>
        <end position="37"/>
    </location>
</feature>
<protein>
    <submittedName>
        <fullName evidence="2">Uncharacterized protein</fullName>
    </submittedName>
</protein>
<organism evidence="2 3">
    <name type="scientific">Spirosoma endophyticum</name>
    <dbReference type="NCBI Taxonomy" id="662367"/>
    <lineage>
        <taxon>Bacteria</taxon>
        <taxon>Pseudomonadati</taxon>
        <taxon>Bacteroidota</taxon>
        <taxon>Cytophagia</taxon>
        <taxon>Cytophagales</taxon>
        <taxon>Cytophagaceae</taxon>
        <taxon>Spirosoma</taxon>
    </lineage>
</organism>
<name>A0A1I2D5K9_9BACT</name>
<keyword evidence="1" id="KW-0472">Membrane</keyword>
<accession>A0A1I2D5K9</accession>